<keyword evidence="4" id="KW-0472">Membrane</keyword>
<evidence type="ECO:0000256" key="1">
    <source>
        <dbReference type="ARBA" id="ARBA00004308"/>
    </source>
</evidence>
<feature type="domain" description="Condensin complex subunit 1 C-terminal" evidence="5">
    <location>
        <begin position="61"/>
        <end position="148"/>
    </location>
</feature>
<accession>C1GM42</accession>
<evidence type="ECO:0000256" key="2">
    <source>
        <dbReference type="ARBA" id="ARBA00022448"/>
    </source>
</evidence>
<evidence type="ECO:0000313" key="7">
    <source>
        <dbReference type="Proteomes" id="UP000001628"/>
    </source>
</evidence>
<dbReference type="Gene3D" id="1.25.10.10">
    <property type="entry name" value="Leucine-rich Repeat Variant"/>
    <property type="match status" value="1"/>
</dbReference>
<dbReference type="GO" id="GO:0012505">
    <property type="term" value="C:endomembrane system"/>
    <property type="evidence" value="ECO:0007669"/>
    <property type="project" value="UniProtKB-SubCell"/>
</dbReference>
<dbReference type="SUPFAM" id="SSF48371">
    <property type="entry name" value="ARM repeat"/>
    <property type="match status" value="1"/>
</dbReference>
<dbReference type="AlphaFoldDB" id="C1GM42"/>
<protein>
    <recommendedName>
        <fullName evidence="5">Condensin complex subunit 1 C-terminal domain-containing protein</fullName>
    </recommendedName>
</protein>
<dbReference type="STRING" id="502780.C1GM42"/>
<dbReference type="InParanoid" id="C1GM42"/>
<reference evidence="6 7" key="1">
    <citation type="journal article" date="2011" name="PLoS Genet.">
        <title>Comparative genomic analysis of human fungal pathogens causing paracoccidioidomycosis.</title>
        <authorList>
            <person name="Desjardins C.A."/>
            <person name="Champion M.D."/>
            <person name="Holder J.W."/>
            <person name="Muszewska A."/>
            <person name="Goldberg J."/>
            <person name="Bailao A.M."/>
            <person name="Brigido M.M."/>
            <person name="Ferreira M.E."/>
            <person name="Garcia A.M."/>
            <person name="Grynberg M."/>
            <person name="Gujja S."/>
            <person name="Heiman D.I."/>
            <person name="Henn M.R."/>
            <person name="Kodira C.D."/>
            <person name="Leon-Narvaez H."/>
            <person name="Longo L.V."/>
            <person name="Ma L.J."/>
            <person name="Malavazi I."/>
            <person name="Matsuo A.L."/>
            <person name="Morais F.V."/>
            <person name="Pereira M."/>
            <person name="Rodriguez-Brito S."/>
            <person name="Sakthikumar S."/>
            <person name="Salem-Izacc S.M."/>
            <person name="Sykes S.M."/>
            <person name="Teixeira M.M."/>
            <person name="Vallejo M.C."/>
            <person name="Walter M.E."/>
            <person name="Yandava C."/>
            <person name="Young S."/>
            <person name="Zeng Q."/>
            <person name="Zucker J."/>
            <person name="Felipe M.S."/>
            <person name="Goldman G.H."/>
            <person name="Haas B.J."/>
            <person name="McEwen J.G."/>
            <person name="Nino-Vega G."/>
            <person name="Puccia R."/>
            <person name="San-Blas G."/>
            <person name="Soares C.M."/>
            <person name="Birren B.W."/>
            <person name="Cuomo C.A."/>
        </authorList>
    </citation>
    <scope>NUCLEOTIDE SEQUENCE [LARGE SCALE GENOMIC DNA]</scope>
    <source>
        <strain evidence="6 7">Pb18</strain>
    </source>
</reference>
<dbReference type="GeneID" id="22586484"/>
<dbReference type="KEGG" id="pbn:PADG_08128"/>
<keyword evidence="3" id="KW-0653">Protein transport</keyword>
<dbReference type="VEuPathDB" id="FungiDB:PADG_08128"/>
<dbReference type="InterPro" id="IPR011989">
    <property type="entry name" value="ARM-like"/>
</dbReference>
<dbReference type="EMBL" id="KN275973">
    <property type="protein sequence ID" value="EEH43508.2"/>
    <property type="molecule type" value="Genomic_DNA"/>
</dbReference>
<keyword evidence="2" id="KW-0813">Transport</keyword>
<evidence type="ECO:0000259" key="5">
    <source>
        <dbReference type="Pfam" id="PF12717"/>
    </source>
</evidence>
<dbReference type="RefSeq" id="XP_010763677.1">
    <property type="nucleotide sequence ID" value="XM_010765375.1"/>
</dbReference>
<dbReference type="HOGENOM" id="CLU_1750263_0_0_1"/>
<organism evidence="6 7">
    <name type="scientific">Paracoccidioides brasiliensis (strain Pb18)</name>
    <dbReference type="NCBI Taxonomy" id="502780"/>
    <lineage>
        <taxon>Eukaryota</taxon>
        <taxon>Fungi</taxon>
        <taxon>Dikarya</taxon>
        <taxon>Ascomycota</taxon>
        <taxon>Pezizomycotina</taxon>
        <taxon>Eurotiomycetes</taxon>
        <taxon>Eurotiomycetidae</taxon>
        <taxon>Onygenales</taxon>
        <taxon>Ajellomycetaceae</taxon>
        <taxon>Paracoccidioides</taxon>
    </lineage>
</organism>
<dbReference type="PANTHER" id="PTHR11134">
    <property type="entry name" value="ADAPTOR COMPLEX SUBUNIT BETA FAMILY MEMBER"/>
    <property type="match status" value="1"/>
</dbReference>
<evidence type="ECO:0000313" key="6">
    <source>
        <dbReference type="EMBL" id="EEH43508.2"/>
    </source>
</evidence>
<dbReference type="InterPro" id="IPR016024">
    <property type="entry name" value="ARM-type_fold"/>
</dbReference>
<dbReference type="Proteomes" id="UP000001628">
    <property type="component" value="Unassembled WGS sequence"/>
</dbReference>
<comment type="subcellular location">
    <subcellularLocation>
        <location evidence="1">Endomembrane system</location>
    </subcellularLocation>
</comment>
<dbReference type="Pfam" id="PF12717">
    <property type="entry name" value="Cnd1"/>
    <property type="match status" value="1"/>
</dbReference>
<dbReference type="InterPro" id="IPR026739">
    <property type="entry name" value="AP_beta"/>
</dbReference>
<proteinExistence type="predicted"/>
<evidence type="ECO:0000256" key="4">
    <source>
        <dbReference type="ARBA" id="ARBA00023136"/>
    </source>
</evidence>
<keyword evidence="7" id="KW-1185">Reference proteome</keyword>
<dbReference type="InterPro" id="IPR032682">
    <property type="entry name" value="Cnd1_C"/>
</dbReference>
<name>C1GM42_PARBD</name>
<dbReference type="eggNOG" id="KOG1061">
    <property type="taxonomic scope" value="Eukaryota"/>
</dbReference>
<dbReference type="GO" id="GO:0015031">
    <property type="term" value="P:protein transport"/>
    <property type="evidence" value="ECO:0007669"/>
    <property type="project" value="UniProtKB-KW"/>
</dbReference>
<gene>
    <name evidence="6" type="ORF">PADG_08128</name>
</gene>
<sequence length="149" mass="16802">MSLQLTKQLLAVLLPRYGSGRIPCNTPASLLGRLQTRFGVGFRLKLQKLRAKPNMGERRIKFVEATIQPLKQLLADDDPYVRKTAAFCVAKLYDHDRKLVERSDLILQLNDMLKDDNPTVVSSALAALTDLWERSNSITLTIDYKSASK</sequence>
<evidence type="ECO:0000256" key="3">
    <source>
        <dbReference type="ARBA" id="ARBA00022927"/>
    </source>
</evidence>
<dbReference type="GO" id="GO:0016192">
    <property type="term" value="P:vesicle-mediated transport"/>
    <property type="evidence" value="ECO:0007669"/>
    <property type="project" value="InterPro"/>
</dbReference>